<dbReference type="SUPFAM" id="SSF54506">
    <property type="entry name" value="Diaminopimelate epimerase-like"/>
    <property type="match status" value="2"/>
</dbReference>
<dbReference type="OrthoDB" id="4768at2759"/>
<dbReference type="InterPro" id="IPR001653">
    <property type="entry name" value="DAP_epimerase_DapF"/>
</dbReference>
<proteinExistence type="inferred from homology"/>
<gene>
    <name evidence="3" type="ORF">SPRG_15572</name>
</gene>
<dbReference type="RefSeq" id="XP_012210196.1">
    <property type="nucleotide sequence ID" value="XM_012354806.1"/>
</dbReference>
<dbReference type="Proteomes" id="UP000030745">
    <property type="component" value="Unassembled WGS sequence"/>
</dbReference>
<dbReference type="GeneID" id="24137284"/>
<evidence type="ECO:0000313" key="3">
    <source>
        <dbReference type="EMBL" id="KDO19093.1"/>
    </source>
</evidence>
<keyword evidence="2" id="KW-0413">Isomerase</keyword>
<keyword evidence="4" id="KW-1185">Reference proteome</keyword>
<dbReference type="STRING" id="695850.A0A067BLK9"/>
<dbReference type="EMBL" id="KK583371">
    <property type="protein sequence ID" value="KDO19093.1"/>
    <property type="molecule type" value="Genomic_DNA"/>
</dbReference>
<dbReference type="GO" id="GO:0005829">
    <property type="term" value="C:cytosol"/>
    <property type="evidence" value="ECO:0007669"/>
    <property type="project" value="TreeGrafter"/>
</dbReference>
<reference evidence="3 4" key="1">
    <citation type="journal article" date="2013" name="PLoS Genet.">
        <title>Distinctive expansion of potential virulence genes in the genome of the oomycete fish pathogen Saprolegnia parasitica.</title>
        <authorList>
            <person name="Jiang R.H."/>
            <person name="de Bruijn I."/>
            <person name="Haas B.J."/>
            <person name="Belmonte R."/>
            <person name="Lobach L."/>
            <person name="Christie J."/>
            <person name="van den Ackerveken G."/>
            <person name="Bottin A."/>
            <person name="Bulone V."/>
            <person name="Diaz-Moreno S.M."/>
            <person name="Dumas B."/>
            <person name="Fan L."/>
            <person name="Gaulin E."/>
            <person name="Govers F."/>
            <person name="Grenville-Briggs L.J."/>
            <person name="Horner N.R."/>
            <person name="Levin J.Z."/>
            <person name="Mammella M."/>
            <person name="Meijer H.J."/>
            <person name="Morris P."/>
            <person name="Nusbaum C."/>
            <person name="Oome S."/>
            <person name="Phillips A.J."/>
            <person name="van Rooyen D."/>
            <person name="Rzeszutek E."/>
            <person name="Saraiva M."/>
            <person name="Secombes C.J."/>
            <person name="Seidl M.F."/>
            <person name="Snel B."/>
            <person name="Stassen J.H."/>
            <person name="Sykes S."/>
            <person name="Tripathy S."/>
            <person name="van den Berg H."/>
            <person name="Vega-Arreguin J.C."/>
            <person name="Wawra S."/>
            <person name="Young S.K."/>
            <person name="Zeng Q."/>
            <person name="Dieguez-Uribeondo J."/>
            <person name="Russ C."/>
            <person name="Tyler B.M."/>
            <person name="van West P."/>
        </authorList>
    </citation>
    <scope>NUCLEOTIDE SEQUENCE [LARGE SCALE GENOMIC DNA]</scope>
    <source>
        <strain evidence="3 4">CBS 223.65</strain>
    </source>
</reference>
<dbReference type="GO" id="GO:0008837">
    <property type="term" value="F:diaminopimelate epimerase activity"/>
    <property type="evidence" value="ECO:0007669"/>
    <property type="project" value="InterPro"/>
</dbReference>
<dbReference type="HAMAP" id="MF_00197">
    <property type="entry name" value="DAP_epimerase"/>
    <property type="match status" value="1"/>
</dbReference>
<name>A0A067BLK9_SAPPC</name>
<dbReference type="AlphaFoldDB" id="A0A067BLK9"/>
<dbReference type="Gene3D" id="3.10.310.10">
    <property type="entry name" value="Diaminopimelate Epimerase, Chain A, domain 1"/>
    <property type="match status" value="2"/>
</dbReference>
<dbReference type="GO" id="GO:0009089">
    <property type="term" value="P:lysine biosynthetic process via diaminopimelate"/>
    <property type="evidence" value="ECO:0007669"/>
    <property type="project" value="InterPro"/>
</dbReference>
<sequence>MKVPFTKMQGAGNDFVLIDNRTLSLSLTPAQAIRICDRFRGVGAAGILLWEKSRTGVADWAWTFLQSDGDTADMCGNGARCFGRFVHDNVGNRDPFTFETGAGVVAVAAAPDNTIAIALPAPKDVCFHETIALQQSPTTTVHFANTGVPHAVLFVADVHAVDVQSVGREVRYHAHYAPRGTNVNFVQVLGHNRLAIRSYERGVEVETLACGTGVAAAVLVAARTHQFTSPVRVNVESGDCLEIRFEDDGTTFSHVYLIGPAEPTFSGEIDLSF</sequence>
<dbReference type="OMA" id="EWDFYNS"/>
<evidence type="ECO:0000313" key="4">
    <source>
        <dbReference type="Proteomes" id="UP000030745"/>
    </source>
</evidence>
<dbReference type="NCBIfam" id="TIGR00652">
    <property type="entry name" value="DapF"/>
    <property type="match status" value="1"/>
</dbReference>
<evidence type="ECO:0000256" key="1">
    <source>
        <dbReference type="ARBA" id="ARBA00010219"/>
    </source>
</evidence>
<dbReference type="PANTHER" id="PTHR31689:SF0">
    <property type="entry name" value="DIAMINOPIMELATE EPIMERASE"/>
    <property type="match status" value="1"/>
</dbReference>
<accession>A0A067BLK9</accession>
<dbReference type="KEGG" id="spar:SPRG_15572"/>
<dbReference type="VEuPathDB" id="FungiDB:SPRG_15572"/>
<comment type="similarity">
    <text evidence="1">Belongs to the diaminopimelate epimerase family.</text>
</comment>
<evidence type="ECO:0000256" key="2">
    <source>
        <dbReference type="ARBA" id="ARBA00023235"/>
    </source>
</evidence>
<organism evidence="3 4">
    <name type="scientific">Saprolegnia parasitica (strain CBS 223.65)</name>
    <dbReference type="NCBI Taxonomy" id="695850"/>
    <lineage>
        <taxon>Eukaryota</taxon>
        <taxon>Sar</taxon>
        <taxon>Stramenopiles</taxon>
        <taxon>Oomycota</taxon>
        <taxon>Saprolegniomycetes</taxon>
        <taxon>Saprolegniales</taxon>
        <taxon>Saprolegniaceae</taxon>
        <taxon>Saprolegnia</taxon>
    </lineage>
</organism>
<dbReference type="PANTHER" id="PTHR31689">
    <property type="entry name" value="DIAMINOPIMELATE EPIMERASE, CHLOROPLASTIC"/>
    <property type="match status" value="1"/>
</dbReference>
<dbReference type="Pfam" id="PF01678">
    <property type="entry name" value="DAP_epimerase"/>
    <property type="match status" value="2"/>
</dbReference>
<protein>
    <submittedName>
        <fullName evidence="3">Diaminopimelate epimerase</fullName>
    </submittedName>
</protein>